<dbReference type="GO" id="GO:0045046">
    <property type="term" value="P:protein import into peroxisome membrane"/>
    <property type="evidence" value="ECO:0007669"/>
    <property type="project" value="TreeGrafter"/>
</dbReference>
<dbReference type="Proteomes" id="UP001219933">
    <property type="component" value="Chromosome 3"/>
</dbReference>
<feature type="region of interest" description="Disordered" evidence="1">
    <location>
        <begin position="1"/>
        <end position="148"/>
    </location>
</feature>
<feature type="region of interest" description="Disordered" evidence="1">
    <location>
        <begin position="234"/>
        <end position="257"/>
    </location>
</feature>
<reference evidence="2" key="1">
    <citation type="submission" date="2023-03" db="EMBL/GenBank/DDBJ databases">
        <title>Mating type loci evolution in Malassezia.</title>
        <authorList>
            <person name="Coelho M.A."/>
        </authorList>
    </citation>
    <scope>NUCLEOTIDE SEQUENCE</scope>
    <source>
        <strain evidence="2">CBS 11721</strain>
    </source>
</reference>
<dbReference type="AlphaFoldDB" id="A0AAF0J713"/>
<dbReference type="InterPro" id="IPR006708">
    <property type="entry name" value="Pex19"/>
</dbReference>
<feature type="compositionally biased region" description="Low complexity" evidence="1">
    <location>
        <begin position="7"/>
        <end position="25"/>
    </location>
</feature>
<dbReference type="PANTHER" id="PTHR12774">
    <property type="entry name" value="PEROXISOMAL BIOGENESIS FACTOR 19"/>
    <property type="match status" value="1"/>
</dbReference>
<feature type="compositionally biased region" description="Basic and acidic residues" evidence="1">
    <location>
        <begin position="234"/>
        <end position="247"/>
    </location>
</feature>
<proteinExistence type="predicted"/>
<name>A0AAF0J713_9BASI</name>
<dbReference type="InterPro" id="IPR038322">
    <property type="entry name" value="Pex19_C_sf"/>
</dbReference>
<feature type="compositionally biased region" description="Acidic residues" evidence="1">
    <location>
        <begin position="26"/>
        <end position="37"/>
    </location>
</feature>
<dbReference type="Gene3D" id="1.20.120.900">
    <property type="entry name" value="Pex19, mPTS binding domain"/>
    <property type="match status" value="1"/>
</dbReference>
<feature type="compositionally biased region" description="Low complexity" evidence="1">
    <location>
        <begin position="62"/>
        <end position="71"/>
    </location>
</feature>
<organism evidence="2 3">
    <name type="scientific">Malassezia cuniculi</name>
    <dbReference type="NCBI Taxonomy" id="948313"/>
    <lineage>
        <taxon>Eukaryota</taxon>
        <taxon>Fungi</taxon>
        <taxon>Dikarya</taxon>
        <taxon>Basidiomycota</taxon>
        <taxon>Ustilaginomycotina</taxon>
        <taxon>Malasseziomycetes</taxon>
        <taxon>Malasseziales</taxon>
        <taxon>Malasseziaceae</taxon>
        <taxon>Malassezia</taxon>
    </lineage>
</organism>
<dbReference type="Pfam" id="PF04614">
    <property type="entry name" value="Pex19"/>
    <property type="match status" value="1"/>
</dbReference>
<evidence type="ECO:0000313" key="2">
    <source>
        <dbReference type="EMBL" id="WFD35640.1"/>
    </source>
</evidence>
<accession>A0AAF0J713</accession>
<gene>
    <name evidence="2" type="primary">PEX19</name>
    <name evidence="2" type="ORF">MCUN1_002498</name>
</gene>
<evidence type="ECO:0000313" key="3">
    <source>
        <dbReference type="Proteomes" id="UP001219933"/>
    </source>
</evidence>
<sequence length="257" mass="27124">MLDDFQKPAQPQPKAAAPAEAQAAPEGDEDPLSDEFVMELTKSMESFMAQIKADGTAPPAPEGGAESASGPNEDELMRQFAQMLSGGLSGAGDAPSDSKTKDSAGSAAPGAGGDSFQDVIAATMDKLKQSKQSGGPSDPLGGLGLGDDNDLSQLLAALGGGENGEMPDLAKMLSTMMDDLMSKEILYEPIKDMYTRFPEYLASEKGAALSDDLRSRYEKQKEIMGKIIKAYEAPKYDDNDPESRKQVSELVTKSSQA</sequence>
<dbReference type="EMBL" id="CP119879">
    <property type="protein sequence ID" value="WFD35640.1"/>
    <property type="molecule type" value="Genomic_DNA"/>
</dbReference>
<protein>
    <submittedName>
        <fullName evidence="2">Peroxisome chaperone and import receptor</fullName>
    </submittedName>
</protein>
<dbReference type="PANTHER" id="PTHR12774:SF2">
    <property type="entry name" value="PEROXISOMAL BIOGENESIS FACTOR 19"/>
    <property type="match status" value="1"/>
</dbReference>
<keyword evidence="3" id="KW-1185">Reference proteome</keyword>
<keyword evidence="2" id="KW-0675">Receptor</keyword>
<dbReference type="GO" id="GO:0033328">
    <property type="term" value="F:peroxisome membrane targeting sequence binding"/>
    <property type="evidence" value="ECO:0007669"/>
    <property type="project" value="TreeGrafter"/>
</dbReference>
<dbReference type="GO" id="GO:0005778">
    <property type="term" value="C:peroxisomal membrane"/>
    <property type="evidence" value="ECO:0007669"/>
    <property type="project" value="TreeGrafter"/>
</dbReference>
<evidence type="ECO:0000256" key="1">
    <source>
        <dbReference type="SAM" id="MobiDB-lite"/>
    </source>
</evidence>